<evidence type="ECO:0000256" key="1">
    <source>
        <dbReference type="ARBA" id="ARBA00009652"/>
    </source>
</evidence>
<keyword evidence="7" id="KW-1185">Reference proteome</keyword>
<dbReference type="Gene3D" id="3.30.70.3190">
    <property type="match status" value="2"/>
</dbReference>
<dbReference type="EMBL" id="JAJSOF020000011">
    <property type="protein sequence ID" value="KAJ4444726.1"/>
    <property type="molecule type" value="Genomic_DNA"/>
</dbReference>
<dbReference type="PROSITE" id="PS00028">
    <property type="entry name" value="ZINC_FINGER_C2H2_1"/>
    <property type="match status" value="1"/>
</dbReference>
<reference evidence="6 7" key="1">
    <citation type="journal article" date="2022" name="Allergy">
        <title>Genome assembly and annotation of Periplaneta americana reveal a comprehensive cockroach allergen profile.</title>
        <authorList>
            <person name="Wang L."/>
            <person name="Xiong Q."/>
            <person name="Saelim N."/>
            <person name="Wang L."/>
            <person name="Nong W."/>
            <person name="Wan A.T."/>
            <person name="Shi M."/>
            <person name="Liu X."/>
            <person name="Cao Q."/>
            <person name="Hui J.H.L."/>
            <person name="Sookrung N."/>
            <person name="Leung T.F."/>
            <person name="Tungtrongchitr A."/>
            <person name="Tsui S.K.W."/>
        </authorList>
    </citation>
    <scope>NUCLEOTIDE SEQUENCE [LARGE SCALE GENOMIC DNA]</scope>
    <source>
        <strain evidence="6">PWHHKU_190912</strain>
    </source>
</reference>
<keyword evidence="4" id="KW-0413">Isomerase</keyword>
<evidence type="ECO:0000313" key="7">
    <source>
        <dbReference type="Proteomes" id="UP001148838"/>
    </source>
</evidence>
<evidence type="ECO:0000313" key="6">
    <source>
        <dbReference type="EMBL" id="KAJ4444726.1"/>
    </source>
</evidence>
<dbReference type="Proteomes" id="UP001148838">
    <property type="component" value="Unassembled WGS sequence"/>
</dbReference>
<dbReference type="InterPro" id="IPR039894">
    <property type="entry name" value="Pus10-like"/>
</dbReference>
<feature type="non-terminal residue" evidence="6">
    <location>
        <position position="1"/>
    </location>
</feature>
<comment type="caution">
    <text evidence="6">The sequence shown here is derived from an EMBL/GenBank/DDBJ whole genome shotgun (WGS) entry which is preliminary data.</text>
</comment>
<sequence>KGLENEEEENDSGPERKILKHNPCIACLGVLQKEYSNDNAVQKIVSDVLRASYDCNIFTCALSLPISFQLRSHSLWLHLVDKFPVHFGLEIQHESHVVSIKEAWKWTIAPVIAKAINKELDSGVKSDFFVGINVVYSGDEEECSCLLEMHEDVFKIRKTQKRKYHGNLYTRKAVELALQTTDAAHFKKFFPSPPPVPAASVTYDNVTCSHNSMFMAGRYNKFSRTLSQTPWVIDGERRMESSVQEIICESLQITSKAEGIKFSASGREDVDVRTMGRGRPFVCELLNPHRVKFTVDQVLSLEADINSSSKEVAVRDLQIVPKDELTNLKAGEEKKVKCYVALCVCHDHLTPGSLEKLANIKDLTLSQKTPIRVLHRRPLANRPRIIHSMRAWLLENSSKLCKKGKYFLYTLFIKVSEDIMNIYFSIVYVQLYILRTKNAFLFAENATFFKLELKSQAGTYIKEFVHGDFGRTQPSLGQLLGGVSVDILALDVEVQYCFLGIASPLQLSIP</sequence>
<organism evidence="6 7">
    <name type="scientific">Periplaneta americana</name>
    <name type="common">American cockroach</name>
    <name type="synonym">Blatta americana</name>
    <dbReference type="NCBI Taxonomy" id="6978"/>
    <lineage>
        <taxon>Eukaryota</taxon>
        <taxon>Metazoa</taxon>
        <taxon>Ecdysozoa</taxon>
        <taxon>Arthropoda</taxon>
        <taxon>Hexapoda</taxon>
        <taxon>Insecta</taxon>
        <taxon>Pterygota</taxon>
        <taxon>Neoptera</taxon>
        <taxon>Polyneoptera</taxon>
        <taxon>Dictyoptera</taxon>
        <taxon>Blattodea</taxon>
        <taxon>Blattoidea</taxon>
        <taxon>Blattidae</taxon>
        <taxon>Blattinae</taxon>
        <taxon>Periplaneta</taxon>
    </lineage>
</organism>
<dbReference type="Pfam" id="PF21237">
    <property type="entry name" value="Pus10_N_euk"/>
    <property type="match status" value="1"/>
</dbReference>
<keyword evidence="3" id="KW-0819">tRNA processing</keyword>
<dbReference type="InterPro" id="IPR048741">
    <property type="entry name" value="Pus10-like_C"/>
</dbReference>
<evidence type="ECO:0000259" key="5">
    <source>
        <dbReference type="PROSITE" id="PS00028"/>
    </source>
</evidence>
<evidence type="ECO:0000256" key="3">
    <source>
        <dbReference type="ARBA" id="ARBA00022694"/>
    </source>
</evidence>
<dbReference type="SUPFAM" id="SSF55120">
    <property type="entry name" value="Pseudouridine synthase"/>
    <property type="match status" value="1"/>
</dbReference>
<dbReference type="Pfam" id="PF21238">
    <property type="entry name" value="Pus10_C"/>
    <property type="match status" value="2"/>
</dbReference>
<evidence type="ECO:0000256" key="4">
    <source>
        <dbReference type="ARBA" id="ARBA00023235"/>
    </source>
</evidence>
<evidence type="ECO:0000256" key="2">
    <source>
        <dbReference type="ARBA" id="ARBA00012787"/>
    </source>
</evidence>
<protein>
    <recommendedName>
        <fullName evidence="2">tRNA pseudouridine(55) synthase</fullName>
        <ecNumber evidence="2">5.4.99.25</ecNumber>
    </recommendedName>
</protein>
<dbReference type="InterPro" id="IPR020103">
    <property type="entry name" value="PsdUridine_synth_cat_dom_sf"/>
</dbReference>
<dbReference type="InterPro" id="IPR013087">
    <property type="entry name" value="Znf_C2H2_type"/>
</dbReference>
<dbReference type="Gene3D" id="3.30.70.2510">
    <property type="match status" value="1"/>
</dbReference>
<proteinExistence type="inferred from homology"/>
<dbReference type="InterPro" id="IPR048742">
    <property type="entry name" value="Pus10_N_euk"/>
</dbReference>
<dbReference type="PANTHER" id="PTHR21568">
    <property type="entry name" value="TRNA PSEUDOURIDINE SYNTHASE PUS10"/>
    <property type="match status" value="1"/>
</dbReference>
<accession>A0ABQ8TF13</accession>
<name>A0ABQ8TF13_PERAM</name>
<gene>
    <name evidence="6" type="ORF">ANN_06523</name>
</gene>
<comment type="similarity">
    <text evidence="1">Belongs to the pseudouridine synthase Pus10 family.</text>
</comment>
<feature type="domain" description="C2H2-type" evidence="5">
    <location>
        <begin position="55"/>
        <end position="78"/>
    </location>
</feature>
<dbReference type="EC" id="5.4.99.25" evidence="2"/>
<dbReference type="PANTHER" id="PTHR21568:SF0">
    <property type="entry name" value="TRNA PSEUDOURIDINE SYNTHASE PUS10"/>
    <property type="match status" value="1"/>
</dbReference>